<evidence type="ECO:0000313" key="5">
    <source>
        <dbReference type="Proteomes" id="UP001057134"/>
    </source>
</evidence>
<dbReference type="GO" id="GO:0008831">
    <property type="term" value="F:dTDP-4-dehydrorhamnose reductase activity"/>
    <property type="evidence" value="ECO:0007669"/>
    <property type="project" value="UniProtKB-EC"/>
</dbReference>
<dbReference type="Gene3D" id="3.90.25.10">
    <property type="entry name" value="UDP-galactose 4-epimerase, domain 1"/>
    <property type="match status" value="1"/>
</dbReference>
<evidence type="ECO:0000256" key="2">
    <source>
        <dbReference type="RuleBase" id="RU364082"/>
    </source>
</evidence>
<feature type="domain" description="RmlD-like substrate binding" evidence="3">
    <location>
        <begin position="1"/>
        <end position="276"/>
    </location>
</feature>
<comment type="pathway">
    <text evidence="2">Carbohydrate biosynthesis; dTDP-L-rhamnose biosynthesis.</text>
</comment>
<keyword evidence="5" id="KW-1185">Reference proteome</keyword>
<dbReference type="Gene3D" id="3.40.50.720">
    <property type="entry name" value="NAD(P)-binding Rossmann-like Domain"/>
    <property type="match status" value="1"/>
</dbReference>
<keyword evidence="2 4" id="KW-0560">Oxidoreductase</keyword>
<gene>
    <name evidence="4" type="primary">rmlD_2</name>
    <name evidence="4" type="ORF">SK3146_05925</name>
</gene>
<sequence length="293" mass="32729">MKLLITGAGGQLGRDLIRVLSDRHEVVALTRKELDVADEAAVLAAACEIGPDAVIHAAAYTQVDLAESRTEEAYMVNSYGSRNVAMAARQTGAKMVYISTDYVFDGTKGSPYGEKDRTNPLSVYGHSKLHGEKFVQLICDSYFIVRTSWLYGVYGSNFVTKVMALAKERSELTMVSDQFGSPTYTRDLAAFIGQLIATEHYGVYHASNRGMCSRFEFAQEIIRILGHSDVRLKPVCADQFKLPAARPENSALDDISIRTKGFPRFRLWQDALQSFLLHDLPDKEKEEQRNEQD</sequence>
<dbReference type="RefSeq" id="WP_249862152.1">
    <property type="nucleotide sequence ID" value="NZ_CP027059.1"/>
</dbReference>
<dbReference type="NCBIfam" id="TIGR01214">
    <property type="entry name" value="rmlD"/>
    <property type="match status" value="1"/>
</dbReference>
<comment type="similarity">
    <text evidence="1 2">Belongs to the dTDP-4-dehydrorhamnose reductase family.</text>
</comment>
<accession>A0ABY4RZ01</accession>
<dbReference type="InterPro" id="IPR005913">
    <property type="entry name" value="dTDP_dehydrorham_reduct"/>
</dbReference>
<organism evidence="4 5">
    <name type="scientific">Paenibacillus konkukensis</name>
    <dbReference type="NCBI Taxonomy" id="2020716"/>
    <lineage>
        <taxon>Bacteria</taxon>
        <taxon>Bacillati</taxon>
        <taxon>Bacillota</taxon>
        <taxon>Bacilli</taxon>
        <taxon>Bacillales</taxon>
        <taxon>Paenibacillaceae</taxon>
        <taxon>Paenibacillus</taxon>
    </lineage>
</organism>
<dbReference type="InterPro" id="IPR029903">
    <property type="entry name" value="RmlD-like-bd"/>
</dbReference>
<proteinExistence type="inferred from homology"/>
<dbReference type="SUPFAM" id="SSF51735">
    <property type="entry name" value="NAD(P)-binding Rossmann-fold domains"/>
    <property type="match status" value="1"/>
</dbReference>
<reference evidence="4" key="2">
    <citation type="journal article" date="2021" name="J Anim Sci Technol">
        <title>Complete genome sequence of Paenibacillus konkukensis sp. nov. SK3146 as a potential probiotic strain.</title>
        <authorList>
            <person name="Jung H.I."/>
            <person name="Park S."/>
            <person name="Niu K.M."/>
            <person name="Lee S.W."/>
            <person name="Kothari D."/>
            <person name="Yi K.J."/>
            <person name="Kim S.K."/>
        </authorList>
    </citation>
    <scope>NUCLEOTIDE SEQUENCE</scope>
    <source>
        <strain evidence="4">SK3146</strain>
    </source>
</reference>
<dbReference type="CDD" id="cd05254">
    <property type="entry name" value="dTDP_HR_like_SDR_e"/>
    <property type="match status" value="1"/>
</dbReference>
<dbReference type="EC" id="1.1.1.133" evidence="2"/>
<reference evidence="4" key="1">
    <citation type="submission" date="2018-02" db="EMBL/GenBank/DDBJ databases">
        <authorList>
            <person name="Kim S.-K."/>
            <person name="Jung H.-I."/>
            <person name="Lee S.-W."/>
        </authorList>
    </citation>
    <scope>NUCLEOTIDE SEQUENCE</scope>
    <source>
        <strain evidence="4">SK3146</strain>
    </source>
</reference>
<dbReference type="InterPro" id="IPR036291">
    <property type="entry name" value="NAD(P)-bd_dom_sf"/>
</dbReference>
<dbReference type="PANTHER" id="PTHR10491">
    <property type="entry name" value="DTDP-4-DEHYDRORHAMNOSE REDUCTASE"/>
    <property type="match status" value="1"/>
</dbReference>
<dbReference type="Pfam" id="PF04321">
    <property type="entry name" value="RmlD_sub_bind"/>
    <property type="match status" value="1"/>
</dbReference>
<evidence type="ECO:0000256" key="1">
    <source>
        <dbReference type="ARBA" id="ARBA00010944"/>
    </source>
</evidence>
<comment type="function">
    <text evidence="2">Catalyzes the reduction of dTDP-6-deoxy-L-lyxo-4-hexulose to yield dTDP-L-rhamnose.</text>
</comment>
<dbReference type="Proteomes" id="UP001057134">
    <property type="component" value="Chromosome"/>
</dbReference>
<protein>
    <recommendedName>
        <fullName evidence="2">dTDP-4-dehydrorhamnose reductase</fullName>
        <ecNumber evidence="2">1.1.1.133</ecNumber>
    </recommendedName>
</protein>
<name>A0ABY4RZ01_9BACL</name>
<dbReference type="PANTHER" id="PTHR10491:SF4">
    <property type="entry name" value="METHIONINE ADENOSYLTRANSFERASE 2 SUBUNIT BETA"/>
    <property type="match status" value="1"/>
</dbReference>
<evidence type="ECO:0000259" key="3">
    <source>
        <dbReference type="Pfam" id="PF04321"/>
    </source>
</evidence>
<dbReference type="EMBL" id="CP027059">
    <property type="protein sequence ID" value="UQZ86632.1"/>
    <property type="molecule type" value="Genomic_DNA"/>
</dbReference>
<evidence type="ECO:0000313" key="4">
    <source>
        <dbReference type="EMBL" id="UQZ86632.1"/>
    </source>
</evidence>
<keyword evidence="2" id="KW-0521">NADP</keyword>